<name>A0A6A5Z601_9PLEO</name>
<feature type="compositionally biased region" description="Polar residues" evidence="1">
    <location>
        <begin position="1"/>
        <end position="19"/>
    </location>
</feature>
<organism evidence="2 3">
    <name type="scientific">Lophiotrema nucula</name>
    <dbReference type="NCBI Taxonomy" id="690887"/>
    <lineage>
        <taxon>Eukaryota</taxon>
        <taxon>Fungi</taxon>
        <taxon>Dikarya</taxon>
        <taxon>Ascomycota</taxon>
        <taxon>Pezizomycotina</taxon>
        <taxon>Dothideomycetes</taxon>
        <taxon>Pleosporomycetidae</taxon>
        <taxon>Pleosporales</taxon>
        <taxon>Lophiotremataceae</taxon>
        <taxon>Lophiotrema</taxon>
    </lineage>
</organism>
<dbReference type="EMBL" id="ML977324">
    <property type="protein sequence ID" value="KAF2114862.1"/>
    <property type="molecule type" value="Genomic_DNA"/>
</dbReference>
<proteinExistence type="predicted"/>
<sequence length="239" mass="27059">MATQSNGGSEGTSPNTSDPTADAAVVSPEPTTALIADTDEAQPPRVEGTTKSETTAAAPRPEVLWCGRCGRNQLPTIRSYLCTECNADFHGDYACEPHCTCNHYPKLVAKCECRTEWMKETWWPKSGHKRTYACEVTVIRNLPAQKPSYTTNAMSEIRVIFLGLFATHDESLLHQTQILRLLRTRSHGVIRKSLQLCYENKPMQGDNENRYEGLYYAYRYYKAVYELKPKDWVGKPQEK</sequence>
<reference evidence="2" key="1">
    <citation type="journal article" date="2020" name="Stud. Mycol.">
        <title>101 Dothideomycetes genomes: a test case for predicting lifestyles and emergence of pathogens.</title>
        <authorList>
            <person name="Haridas S."/>
            <person name="Albert R."/>
            <person name="Binder M."/>
            <person name="Bloem J."/>
            <person name="Labutti K."/>
            <person name="Salamov A."/>
            <person name="Andreopoulos B."/>
            <person name="Baker S."/>
            <person name="Barry K."/>
            <person name="Bills G."/>
            <person name="Bluhm B."/>
            <person name="Cannon C."/>
            <person name="Castanera R."/>
            <person name="Culley D."/>
            <person name="Daum C."/>
            <person name="Ezra D."/>
            <person name="Gonzalez J."/>
            <person name="Henrissat B."/>
            <person name="Kuo A."/>
            <person name="Liang C."/>
            <person name="Lipzen A."/>
            <person name="Lutzoni F."/>
            <person name="Magnuson J."/>
            <person name="Mondo S."/>
            <person name="Nolan M."/>
            <person name="Ohm R."/>
            <person name="Pangilinan J."/>
            <person name="Park H.-J."/>
            <person name="Ramirez L."/>
            <person name="Alfaro M."/>
            <person name="Sun H."/>
            <person name="Tritt A."/>
            <person name="Yoshinaga Y."/>
            <person name="Zwiers L.-H."/>
            <person name="Turgeon B."/>
            <person name="Goodwin S."/>
            <person name="Spatafora J."/>
            <person name="Crous P."/>
            <person name="Grigoriev I."/>
        </authorList>
    </citation>
    <scope>NUCLEOTIDE SEQUENCE</scope>
    <source>
        <strain evidence="2">CBS 627.86</strain>
    </source>
</reference>
<dbReference type="AlphaFoldDB" id="A0A6A5Z601"/>
<evidence type="ECO:0000256" key="1">
    <source>
        <dbReference type="SAM" id="MobiDB-lite"/>
    </source>
</evidence>
<evidence type="ECO:0000313" key="2">
    <source>
        <dbReference type="EMBL" id="KAF2114862.1"/>
    </source>
</evidence>
<keyword evidence="3" id="KW-1185">Reference proteome</keyword>
<accession>A0A6A5Z601</accession>
<gene>
    <name evidence="2" type="ORF">BDV96DRAFT_632277</name>
</gene>
<protein>
    <submittedName>
        <fullName evidence="2">Uncharacterized protein</fullName>
    </submittedName>
</protein>
<feature type="region of interest" description="Disordered" evidence="1">
    <location>
        <begin position="1"/>
        <end position="56"/>
    </location>
</feature>
<evidence type="ECO:0000313" key="3">
    <source>
        <dbReference type="Proteomes" id="UP000799770"/>
    </source>
</evidence>
<dbReference type="Proteomes" id="UP000799770">
    <property type="component" value="Unassembled WGS sequence"/>
</dbReference>